<protein>
    <recommendedName>
        <fullName evidence="3">DUF2802 domain-containing protein</fullName>
    </recommendedName>
</protein>
<sequence>MTIIPMPTNNPLLLLIELVILIALLSWTALSAIQAGRRVATVGRCRRKLDRDRAETATAIESLRGDQRRIEGELQETAQSLEVRQAEVADLQATLKKLKLDGPREYRLLSERFGDGDRLFLLTIPRTGPRTGPQDDRPDCWAVAAADSGAAMALLAKTVPSPERPALNGQLD</sequence>
<reference evidence="1 2" key="1">
    <citation type="submission" date="2023-07" db="EMBL/GenBank/DDBJ databases">
        <title>Genomic Encyclopedia of Type Strains, Phase IV (KMG-IV): sequencing the most valuable type-strain genomes for metagenomic binning, comparative biology and taxonomic classification.</title>
        <authorList>
            <person name="Goeker M."/>
        </authorList>
    </citation>
    <scope>NUCLEOTIDE SEQUENCE [LARGE SCALE GENOMIC DNA]</scope>
    <source>
        <strain evidence="1 2">DSM 19922</strain>
    </source>
</reference>
<accession>A0ABU0MKW2</accession>
<dbReference type="RefSeq" id="WP_307354424.1">
    <property type="nucleotide sequence ID" value="NZ_JAGINO010000010.1"/>
</dbReference>
<evidence type="ECO:0000313" key="2">
    <source>
        <dbReference type="Proteomes" id="UP001244552"/>
    </source>
</evidence>
<comment type="caution">
    <text evidence="1">The sequence shown here is derived from an EMBL/GenBank/DDBJ whole genome shotgun (WGS) entry which is preliminary data.</text>
</comment>
<proteinExistence type="predicted"/>
<evidence type="ECO:0008006" key="3">
    <source>
        <dbReference type="Google" id="ProtNLM"/>
    </source>
</evidence>
<organism evidence="1 2">
    <name type="scientific">Azospirillum picis</name>
    <dbReference type="NCBI Taxonomy" id="488438"/>
    <lineage>
        <taxon>Bacteria</taxon>
        <taxon>Pseudomonadati</taxon>
        <taxon>Pseudomonadota</taxon>
        <taxon>Alphaproteobacteria</taxon>
        <taxon>Rhodospirillales</taxon>
        <taxon>Azospirillaceae</taxon>
        <taxon>Azospirillum</taxon>
    </lineage>
</organism>
<name>A0ABU0MKW2_9PROT</name>
<gene>
    <name evidence="1" type="ORF">QO018_002986</name>
</gene>
<evidence type="ECO:0000313" key="1">
    <source>
        <dbReference type="EMBL" id="MDQ0534115.1"/>
    </source>
</evidence>
<keyword evidence="2" id="KW-1185">Reference proteome</keyword>
<dbReference type="Proteomes" id="UP001244552">
    <property type="component" value="Unassembled WGS sequence"/>
</dbReference>
<dbReference type="EMBL" id="JAUSVU010000010">
    <property type="protein sequence ID" value="MDQ0534115.1"/>
    <property type="molecule type" value="Genomic_DNA"/>
</dbReference>